<evidence type="ECO:0000313" key="2">
    <source>
        <dbReference type="Proteomes" id="UP000192666"/>
    </source>
</evidence>
<accession>A0A1V8PMT0</accession>
<proteinExistence type="predicted"/>
<organism evidence="1 2">
    <name type="scientific">Bifidobacterium catenulatum</name>
    <dbReference type="NCBI Taxonomy" id="1686"/>
    <lineage>
        <taxon>Bacteria</taxon>
        <taxon>Bacillati</taxon>
        <taxon>Actinomycetota</taxon>
        <taxon>Actinomycetes</taxon>
        <taxon>Bifidobacteriales</taxon>
        <taxon>Bifidobacteriaceae</taxon>
        <taxon>Bifidobacterium</taxon>
    </lineage>
</organism>
<comment type="caution">
    <text evidence="1">The sequence shown here is derived from an EMBL/GenBank/DDBJ whole genome shotgun (WGS) entry which is preliminary data.</text>
</comment>
<protein>
    <submittedName>
        <fullName evidence="1">Alpha-galactosidase</fullName>
    </submittedName>
</protein>
<gene>
    <name evidence="1" type="ORF">B5782_1347</name>
</gene>
<dbReference type="EMBL" id="NAQA01000004">
    <property type="protein sequence ID" value="OQM50028.1"/>
    <property type="molecule type" value="Genomic_DNA"/>
</dbReference>
<name>A0A1V8PMT0_9BIFI</name>
<evidence type="ECO:0000313" key="1">
    <source>
        <dbReference type="EMBL" id="OQM50028.1"/>
    </source>
</evidence>
<dbReference type="Proteomes" id="UP000192666">
    <property type="component" value="Unassembled WGS sequence"/>
</dbReference>
<dbReference type="AlphaFoldDB" id="A0A1V8PMT0"/>
<sequence length="205" mass="23768">MHIWGRNFRRIASKAYPQTRKTRFFRYETELFAYLLDRLESRPTSLPVCRPSNRYSSDSARGLRHGGQFDAGGHIRSVVPGHGHVFQPAHRAVRFQKQDTYNPFCAVEVCFDVDVPHDGCILSLYQHKEWWMRPIWERMFSDIPERTQLLLWRSSDTRYAMLAVREGNIRADLGGLPTDGCGCGRPPTRWASPGWMGAGRCRRVR</sequence>
<reference evidence="1 2" key="1">
    <citation type="submission" date="2017-03" db="EMBL/GenBank/DDBJ databases">
        <title>Maternal inheritance of bifidobacteria.</title>
        <authorList>
            <person name="Lugli G.A."/>
            <person name="Duranti S."/>
            <person name="Milani C."/>
            <person name="Mancabelli L."/>
        </authorList>
    </citation>
    <scope>NUCLEOTIDE SEQUENCE [LARGE SCALE GENOMIC DNA]</scope>
    <source>
        <strain evidence="1 2">1899B</strain>
    </source>
</reference>